<protein>
    <submittedName>
        <fullName evidence="2">Aminoglycoside phosphotransferase</fullName>
    </submittedName>
</protein>
<reference evidence="2 3" key="1">
    <citation type="submission" date="2017-01" db="EMBL/GenBank/DDBJ databases">
        <title>Whole-Genome Shotgun Sequencing of Two beta-Proteobacterial Species in Search of the Bulgecin Biosynthetic Cluster.</title>
        <authorList>
            <person name="Horsman M.E."/>
            <person name="Marous D.R."/>
            <person name="Li R."/>
            <person name="Oliver R.A."/>
            <person name="Byun B."/>
            <person name="Emrich S.J."/>
            <person name="Boggess B."/>
            <person name="Townsend C.A."/>
            <person name="Mobashery S."/>
        </authorList>
    </citation>
    <scope>NUCLEOTIDE SEQUENCE [LARGE SCALE GENOMIC DNA]</scope>
    <source>
        <strain evidence="2 3">ATCC 31363</strain>
    </source>
</reference>
<evidence type="ECO:0000259" key="1">
    <source>
        <dbReference type="Pfam" id="PF01636"/>
    </source>
</evidence>
<dbReference type="Gene3D" id="3.90.1200.10">
    <property type="match status" value="1"/>
</dbReference>
<dbReference type="OrthoDB" id="3806873at2"/>
<keyword evidence="2" id="KW-0808">Transferase</keyword>
<dbReference type="EMBL" id="MTZV01000006">
    <property type="protein sequence ID" value="PCE23984.1"/>
    <property type="molecule type" value="Genomic_DNA"/>
</dbReference>
<dbReference type="AlphaFoldDB" id="A0A2A4EUI6"/>
<dbReference type="Proteomes" id="UP000218022">
    <property type="component" value="Unassembled WGS sequence"/>
</dbReference>
<dbReference type="Pfam" id="PF01636">
    <property type="entry name" value="APH"/>
    <property type="match status" value="1"/>
</dbReference>
<organism evidence="2 3">
    <name type="scientific">Paraburkholderia acidicola</name>
    <dbReference type="NCBI Taxonomy" id="1912599"/>
    <lineage>
        <taxon>Bacteria</taxon>
        <taxon>Pseudomonadati</taxon>
        <taxon>Pseudomonadota</taxon>
        <taxon>Betaproteobacteria</taxon>
        <taxon>Burkholderiales</taxon>
        <taxon>Burkholderiaceae</taxon>
        <taxon>Paraburkholderia</taxon>
    </lineage>
</organism>
<gene>
    <name evidence="2" type="ORF">BWP39_30330</name>
</gene>
<dbReference type="GO" id="GO:0016740">
    <property type="term" value="F:transferase activity"/>
    <property type="evidence" value="ECO:0007669"/>
    <property type="project" value="UniProtKB-KW"/>
</dbReference>
<evidence type="ECO:0000313" key="2">
    <source>
        <dbReference type="EMBL" id="PCE23984.1"/>
    </source>
</evidence>
<dbReference type="InterPro" id="IPR051678">
    <property type="entry name" value="AGP_Transferase"/>
</dbReference>
<name>A0A2A4EUI6_9BURK</name>
<sequence>MQDTNRVQIDDQLVHRLIQAQFPEWGNLPVQMVKPGGWDNRTFRLGNDMLVRMPSGPAYAAQVEKEHRWLPKLASQLPLPIPTPLVRGMPDNGYPWSWSIYRWIEGEPAKAELIKDMNQFAGSLAEFLDALHQIDVEDGPLAGPHNFHRGGQLAVYDQEIREALIELRDHIDASAVERLWNVALQSDWQASPVWVHGDVAFGNLLVTDGRLSAVIDFGCSAVGDPACDLVIAWTQFSGTSRATFRNKLSFDNGTWDRARGWALWRACIVAAKHNGNQREVESSLAVVNEVLSDSH</sequence>
<dbReference type="CDD" id="cd05155">
    <property type="entry name" value="APH_ChoK_like_1"/>
    <property type="match status" value="1"/>
</dbReference>
<accession>A0A2A4EUI6</accession>
<dbReference type="RefSeq" id="WP_096725858.1">
    <property type="nucleotide sequence ID" value="NZ_MTZV01000006.1"/>
</dbReference>
<dbReference type="InterPro" id="IPR002575">
    <property type="entry name" value="Aminoglycoside_PTrfase"/>
</dbReference>
<dbReference type="InterPro" id="IPR011009">
    <property type="entry name" value="Kinase-like_dom_sf"/>
</dbReference>
<dbReference type="PANTHER" id="PTHR21310">
    <property type="entry name" value="AMINOGLYCOSIDE PHOSPHOTRANSFERASE-RELATED-RELATED"/>
    <property type="match status" value="1"/>
</dbReference>
<feature type="domain" description="Aminoglycoside phosphotransferase" evidence="1">
    <location>
        <begin position="35"/>
        <end position="261"/>
    </location>
</feature>
<comment type="caution">
    <text evidence="2">The sequence shown here is derived from an EMBL/GenBank/DDBJ whole genome shotgun (WGS) entry which is preliminary data.</text>
</comment>
<evidence type="ECO:0000313" key="3">
    <source>
        <dbReference type="Proteomes" id="UP000218022"/>
    </source>
</evidence>
<proteinExistence type="predicted"/>
<dbReference type="Gene3D" id="3.30.200.20">
    <property type="entry name" value="Phosphorylase Kinase, domain 1"/>
    <property type="match status" value="1"/>
</dbReference>
<dbReference type="SUPFAM" id="SSF56112">
    <property type="entry name" value="Protein kinase-like (PK-like)"/>
    <property type="match status" value="1"/>
</dbReference>
<dbReference type="PANTHER" id="PTHR21310:SF42">
    <property type="entry name" value="BIFUNCTIONAL AAC_APH"/>
    <property type="match status" value="1"/>
</dbReference>